<protein>
    <recommendedName>
        <fullName evidence="4">SEA domain-containing protein</fullName>
    </recommendedName>
</protein>
<keyword evidence="1" id="KW-0472">Membrane</keyword>
<name>A0A096MHE3_POEFO</name>
<dbReference type="Ensembl" id="ENSPFOT00000024322.1">
    <property type="protein sequence ID" value="ENSPFOP00000030834.1"/>
    <property type="gene ID" value="ENSPFOG00000024574.1"/>
</dbReference>
<dbReference type="EMBL" id="AYCK01014660">
    <property type="status" value="NOT_ANNOTATED_CDS"/>
    <property type="molecule type" value="Genomic_DNA"/>
</dbReference>
<dbReference type="PANTHER" id="PTHR14636:SF1">
    <property type="entry name" value="TPA-INDUCED TRANSMEMBRANE PROTEIN"/>
    <property type="match status" value="1"/>
</dbReference>
<reference evidence="2" key="2">
    <citation type="submission" date="2025-08" db="UniProtKB">
        <authorList>
            <consortium name="Ensembl"/>
        </authorList>
    </citation>
    <scope>IDENTIFICATION</scope>
</reference>
<keyword evidence="3" id="KW-1185">Reference proteome</keyword>
<keyword evidence="1" id="KW-1133">Transmembrane helix</keyword>
<dbReference type="PANTHER" id="PTHR14636">
    <property type="entry name" value="TPA-INDUCED TRANSMEMBRANE PROTEIN"/>
    <property type="match status" value="1"/>
</dbReference>
<accession>A0A096MHE3</accession>
<dbReference type="GeneTree" id="ENSGT00980000199029"/>
<feature type="transmembrane region" description="Helical" evidence="1">
    <location>
        <begin position="26"/>
        <end position="47"/>
    </location>
</feature>
<dbReference type="Proteomes" id="UP000028760">
    <property type="component" value="Unassembled WGS sequence"/>
</dbReference>
<proteinExistence type="predicted"/>
<evidence type="ECO:0008006" key="4">
    <source>
        <dbReference type="Google" id="ProtNLM"/>
    </source>
</evidence>
<evidence type="ECO:0000313" key="3">
    <source>
        <dbReference type="Proteomes" id="UP000028760"/>
    </source>
</evidence>
<reference evidence="3" key="1">
    <citation type="submission" date="2013-10" db="EMBL/GenBank/DDBJ databases">
        <authorList>
            <person name="Schartl M."/>
            <person name="Warren W."/>
        </authorList>
    </citation>
    <scope>NUCLEOTIDE SEQUENCE [LARGE SCALE GENOMIC DNA]</scope>
    <source>
        <strain evidence="3">female</strain>
    </source>
</reference>
<dbReference type="InterPro" id="IPR033223">
    <property type="entry name" value="TTMP"/>
</dbReference>
<keyword evidence="1" id="KW-0812">Transmembrane</keyword>
<sequence>TMTKRQQWKQLFCVNNQYFFWKKCKILIAAIIVILLITVVIVISVFVCCANNVDEDEIFDRKTFHLQQTFNGSFQMQTPFSNETQGLNDVQRKVSTCPTQLTELYESSHALGRFFSNAETFGLGSESAVVQYQLEFIFPEEELRNSILSREMVYNVFRQFLYDQNEDESGTMFIVPSSLEM</sequence>
<evidence type="ECO:0000313" key="2">
    <source>
        <dbReference type="Ensembl" id="ENSPFOP00000030834.1"/>
    </source>
</evidence>
<dbReference type="STRING" id="48698.ENSPFOP00000030834"/>
<reference evidence="2" key="3">
    <citation type="submission" date="2025-09" db="UniProtKB">
        <authorList>
            <consortium name="Ensembl"/>
        </authorList>
    </citation>
    <scope>IDENTIFICATION</scope>
</reference>
<evidence type="ECO:0000256" key="1">
    <source>
        <dbReference type="SAM" id="Phobius"/>
    </source>
</evidence>
<dbReference type="AlphaFoldDB" id="A0A096MHE3"/>
<dbReference type="OMA" id="DFMKYRM"/>
<organism evidence="2 3">
    <name type="scientific">Poecilia formosa</name>
    <name type="common">Amazon molly</name>
    <name type="synonym">Limia formosa</name>
    <dbReference type="NCBI Taxonomy" id="48698"/>
    <lineage>
        <taxon>Eukaryota</taxon>
        <taxon>Metazoa</taxon>
        <taxon>Chordata</taxon>
        <taxon>Craniata</taxon>
        <taxon>Vertebrata</taxon>
        <taxon>Euteleostomi</taxon>
        <taxon>Actinopterygii</taxon>
        <taxon>Neopterygii</taxon>
        <taxon>Teleostei</taxon>
        <taxon>Neoteleostei</taxon>
        <taxon>Acanthomorphata</taxon>
        <taxon>Ovalentaria</taxon>
        <taxon>Atherinomorphae</taxon>
        <taxon>Cyprinodontiformes</taxon>
        <taxon>Poeciliidae</taxon>
        <taxon>Poeciliinae</taxon>
        <taxon>Poecilia</taxon>
    </lineage>
</organism>